<dbReference type="InterPro" id="IPR018200">
    <property type="entry name" value="USP_CS"/>
</dbReference>
<dbReference type="InterPro" id="IPR028889">
    <property type="entry name" value="USP"/>
</dbReference>
<dbReference type="InterPro" id="IPR038765">
    <property type="entry name" value="Papain-like_cys_pep_sf"/>
</dbReference>
<dbReference type="EC" id="3.4.19.12" evidence="2"/>
<dbReference type="GO" id="GO:0061136">
    <property type="term" value="P:regulation of proteasomal protein catabolic process"/>
    <property type="evidence" value="ECO:0007669"/>
    <property type="project" value="TreeGrafter"/>
</dbReference>
<dbReference type="GO" id="GO:0004843">
    <property type="term" value="F:cysteine-type deubiquitinase activity"/>
    <property type="evidence" value="ECO:0007669"/>
    <property type="project" value="UniProtKB-EC"/>
</dbReference>
<proteinExistence type="predicted"/>
<keyword evidence="5 8" id="KW-0378">Hydrolase</keyword>
<dbReference type="PANTHER" id="PTHR43982">
    <property type="entry name" value="UBIQUITIN CARBOXYL-TERMINAL HYDROLASE"/>
    <property type="match status" value="1"/>
</dbReference>
<evidence type="ECO:0000256" key="6">
    <source>
        <dbReference type="ARBA" id="ARBA00022807"/>
    </source>
</evidence>
<dbReference type="PROSITE" id="PS00973">
    <property type="entry name" value="USP_2"/>
    <property type="match status" value="1"/>
</dbReference>
<dbReference type="GO" id="GO:0043161">
    <property type="term" value="P:proteasome-mediated ubiquitin-dependent protein catabolic process"/>
    <property type="evidence" value="ECO:0007669"/>
    <property type="project" value="InterPro"/>
</dbReference>
<dbReference type="InterPro" id="IPR001394">
    <property type="entry name" value="Peptidase_C19_UCH"/>
</dbReference>
<dbReference type="InParanoid" id="K1PFZ2"/>
<name>K1PFZ2_MAGGI</name>
<gene>
    <name evidence="8" type="ORF">CGI_10001418</name>
</gene>
<organism evidence="8">
    <name type="scientific">Magallana gigas</name>
    <name type="common">Pacific oyster</name>
    <name type="synonym">Crassostrea gigas</name>
    <dbReference type="NCBI Taxonomy" id="29159"/>
    <lineage>
        <taxon>Eukaryota</taxon>
        <taxon>Metazoa</taxon>
        <taxon>Spiralia</taxon>
        <taxon>Lophotrochozoa</taxon>
        <taxon>Mollusca</taxon>
        <taxon>Bivalvia</taxon>
        <taxon>Autobranchia</taxon>
        <taxon>Pteriomorphia</taxon>
        <taxon>Ostreida</taxon>
        <taxon>Ostreoidea</taxon>
        <taxon>Ostreidae</taxon>
        <taxon>Magallana</taxon>
    </lineage>
</organism>
<keyword evidence="6" id="KW-0788">Thiol protease</keyword>
<sequence length="212" mass="24187">MIPQCRLCIRQYVSSHLLTPHVVSVCLTISGVRSIHLSGIDLTGDPAPRQVSDNELQVLQECLHRWRTEVEQDVKDMINLVLKFECSNSKSRNDAALQYILSIFLVRTGSTRTEKISKLEAMKNSMYSDETLKQYPYQLHAVLVHEGQAAAGHYWAYIYDSMNEKWLKFNDIAVTCTSWDDLVKESVGGYHNASAYCLMYVQQSNMEPCKLS</sequence>
<dbReference type="GO" id="GO:0016579">
    <property type="term" value="P:protein deubiquitination"/>
    <property type="evidence" value="ECO:0007669"/>
    <property type="project" value="InterPro"/>
</dbReference>
<evidence type="ECO:0000256" key="4">
    <source>
        <dbReference type="ARBA" id="ARBA00022786"/>
    </source>
</evidence>
<evidence type="ECO:0000256" key="2">
    <source>
        <dbReference type="ARBA" id="ARBA00012759"/>
    </source>
</evidence>
<feature type="domain" description="USP" evidence="7">
    <location>
        <begin position="1"/>
        <end position="203"/>
    </location>
</feature>
<dbReference type="Gene3D" id="3.90.70.10">
    <property type="entry name" value="Cysteine proteinases"/>
    <property type="match status" value="1"/>
</dbReference>
<accession>K1PFZ2</accession>
<comment type="catalytic activity">
    <reaction evidence="1">
        <text>Thiol-dependent hydrolysis of ester, thioester, amide, peptide and isopeptide bonds formed by the C-terminal Gly of ubiquitin (a 76-residue protein attached to proteins as an intracellular targeting signal).</text>
        <dbReference type="EC" id="3.4.19.12"/>
    </reaction>
</comment>
<dbReference type="GO" id="GO:0070628">
    <property type="term" value="F:proteasome binding"/>
    <property type="evidence" value="ECO:0007669"/>
    <property type="project" value="TreeGrafter"/>
</dbReference>
<dbReference type="HOGENOM" id="CLU_1300746_0_0_1"/>
<dbReference type="EMBL" id="JH815954">
    <property type="protein sequence ID" value="EKC22827.1"/>
    <property type="molecule type" value="Genomic_DNA"/>
</dbReference>
<dbReference type="Pfam" id="PF00443">
    <property type="entry name" value="UCH"/>
    <property type="match status" value="1"/>
</dbReference>
<evidence type="ECO:0000259" key="7">
    <source>
        <dbReference type="PROSITE" id="PS50235"/>
    </source>
</evidence>
<evidence type="ECO:0000313" key="8">
    <source>
        <dbReference type="EMBL" id="EKC22827.1"/>
    </source>
</evidence>
<reference evidence="8" key="1">
    <citation type="journal article" date="2012" name="Nature">
        <title>The oyster genome reveals stress adaptation and complexity of shell formation.</title>
        <authorList>
            <person name="Zhang G."/>
            <person name="Fang X."/>
            <person name="Guo X."/>
            <person name="Li L."/>
            <person name="Luo R."/>
            <person name="Xu F."/>
            <person name="Yang P."/>
            <person name="Zhang L."/>
            <person name="Wang X."/>
            <person name="Qi H."/>
            <person name="Xiong Z."/>
            <person name="Que H."/>
            <person name="Xie Y."/>
            <person name="Holland P.W."/>
            <person name="Paps J."/>
            <person name="Zhu Y."/>
            <person name="Wu F."/>
            <person name="Chen Y."/>
            <person name="Wang J."/>
            <person name="Peng C."/>
            <person name="Meng J."/>
            <person name="Yang L."/>
            <person name="Liu J."/>
            <person name="Wen B."/>
            <person name="Zhang N."/>
            <person name="Huang Z."/>
            <person name="Zhu Q."/>
            <person name="Feng Y."/>
            <person name="Mount A."/>
            <person name="Hedgecock D."/>
            <person name="Xu Z."/>
            <person name="Liu Y."/>
            <person name="Domazet-Loso T."/>
            <person name="Du Y."/>
            <person name="Sun X."/>
            <person name="Zhang S."/>
            <person name="Liu B."/>
            <person name="Cheng P."/>
            <person name="Jiang X."/>
            <person name="Li J."/>
            <person name="Fan D."/>
            <person name="Wang W."/>
            <person name="Fu W."/>
            <person name="Wang T."/>
            <person name="Wang B."/>
            <person name="Zhang J."/>
            <person name="Peng Z."/>
            <person name="Li Y."/>
            <person name="Li N."/>
            <person name="Wang J."/>
            <person name="Chen M."/>
            <person name="He Y."/>
            <person name="Tan F."/>
            <person name="Song X."/>
            <person name="Zheng Q."/>
            <person name="Huang R."/>
            <person name="Yang H."/>
            <person name="Du X."/>
            <person name="Chen L."/>
            <person name="Yang M."/>
            <person name="Gaffney P.M."/>
            <person name="Wang S."/>
            <person name="Luo L."/>
            <person name="She Z."/>
            <person name="Ming Y."/>
            <person name="Huang W."/>
            <person name="Zhang S."/>
            <person name="Huang B."/>
            <person name="Zhang Y."/>
            <person name="Qu T."/>
            <person name="Ni P."/>
            <person name="Miao G."/>
            <person name="Wang J."/>
            <person name="Wang Q."/>
            <person name="Steinberg C.E."/>
            <person name="Wang H."/>
            <person name="Li N."/>
            <person name="Qian L."/>
            <person name="Zhang G."/>
            <person name="Li Y."/>
            <person name="Yang H."/>
            <person name="Liu X."/>
            <person name="Wang J."/>
            <person name="Yin Y."/>
            <person name="Wang J."/>
        </authorList>
    </citation>
    <scope>NUCLEOTIDE SEQUENCE [LARGE SCALE GENOMIC DNA]</scope>
    <source>
        <strain evidence="8">05x7-T-G4-1.051#20</strain>
    </source>
</reference>
<keyword evidence="3" id="KW-0645">Protease</keyword>
<dbReference type="PANTHER" id="PTHR43982:SF6">
    <property type="entry name" value="UBIQUITIN CARBOXYL-TERMINAL HYDROLASE 2-RELATED"/>
    <property type="match status" value="1"/>
</dbReference>
<evidence type="ECO:0000256" key="5">
    <source>
        <dbReference type="ARBA" id="ARBA00022801"/>
    </source>
</evidence>
<dbReference type="SUPFAM" id="SSF54001">
    <property type="entry name" value="Cysteine proteinases"/>
    <property type="match status" value="1"/>
</dbReference>
<evidence type="ECO:0000256" key="1">
    <source>
        <dbReference type="ARBA" id="ARBA00000707"/>
    </source>
</evidence>
<evidence type="ECO:0000256" key="3">
    <source>
        <dbReference type="ARBA" id="ARBA00022670"/>
    </source>
</evidence>
<dbReference type="AlphaFoldDB" id="K1PFZ2"/>
<protein>
    <recommendedName>
        <fullName evidence="2">ubiquitinyl hydrolase 1</fullName>
        <ecNumber evidence="2">3.4.19.12</ecNumber>
    </recommendedName>
</protein>
<dbReference type="InterPro" id="IPR044635">
    <property type="entry name" value="UBP14-like"/>
</dbReference>
<dbReference type="PROSITE" id="PS50235">
    <property type="entry name" value="USP_3"/>
    <property type="match status" value="1"/>
</dbReference>
<keyword evidence="4" id="KW-0833">Ubl conjugation pathway</keyword>